<keyword evidence="2" id="KW-1185">Reference proteome</keyword>
<sequence>MESIKVRTYIGNDGILQVQLPPEIINQELDVVIVFQPVIQEASQSASKTPQELGYSHKFVAEVVGSWEGEPLERPEQLAFEEREEILVIS</sequence>
<proteinExistence type="predicted"/>
<evidence type="ECO:0000313" key="2">
    <source>
        <dbReference type="Proteomes" id="UP000658514"/>
    </source>
</evidence>
<dbReference type="RefSeq" id="WP_190538500.1">
    <property type="nucleotide sequence ID" value="NZ_CAWPNO010000002.1"/>
</dbReference>
<evidence type="ECO:0000313" key="1">
    <source>
        <dbReference type="EMBL" id="MBD2195479.1"/>
    </source>
</evidence>
<reference evidence="1 2" key="1">
    <citation type="journal article" date="2020" name="ISME J.">
        <title>Comparative genomics reveals insights into cyanobacterial evolution and habitat adaptation.</title>
        <authorList>
            <person name="Chen M.Y."/>
            <person name="Teng W.K."/>
            <person name="Zhao L."/>
            <person name="Hu C.X."/>
            <person name="Zhou Y.K."/>
            <person name="Han B.P."/>
            <person name="Song L.R."/>
            <person name="Shu W.S."/>
        </authorList>
    </citation>
    <scope>NUCLEOTIDE SEQUENCE [LARGE SCALE GENOMIC DNA]</scope>
    <source>
        <strain evidence="1 2">FACHB-288</strain>
    </source>
</reference>
<name>A0ABR8A6H8_9CYAN</name>
<protein>
    <submittedName>
        <fullName evidence="1">Uncharacterized protein</fullName>
    </submittedName>
</protein>
<dbReference type="Proteomes" id="UP000658514">
    <property type="component" value="Unassembled WGS sequence"/>
</dbReference>
<comment type="caution">
    <text evidence="1">The sequence shown here is derived from an EMBL/GenBank/DDBJ whole genome shotgun (WGS) entry which is preliminary data.</text>
</comment>
<dbReference type="EMBL" id="JACJQH010000010">
    <property type="protein sequence ID" value="MBD2195479.1"/>
    <property type="molecule type" value="Genomic_DNA"/>
</dbReference>
<gene>
    <name evidence="1" type="ORF">H6G24_08255</name>
</gene>
<accession>A0ABR8A6H8</accession>
<organism evidence="1 2">
    <name type="scientific">Calothrix parietina FACHB-288</name>
    <dbReference type="NCBI Taxonomy" id="2692896"/>
    <lineage>
        <taxon>Bacteria</taxon>
        <taxon>Bacillati</taxon>
        <taxon>Cyanobacteriota</taxon>
        <taxon>Cyanophyceae</taxon>
        <taxon>Nostocales</taxon>
        <taxon>Calotrichaceae</taxon>
        <taxon>Calothrix</taxon>
    </lineage>
</organism>